<feature type="region of interest" description="Disordered" evidence="1">
    <location>
        <begin position="522"/>
        <end position="545"/>
    </location>
</feature>
<organism evidence="2 3">
    <name type="scientific">Chlamydomonas reinhardtii</name>
    <name type="common">Chlamydomonas smithii</name>
    <dbReference type="NCBI Taxonomy" id="3055"/>
    <lineage>
        <taxon>Eukaryota</taxon>
        <taxon>Viridiplantae</taxon>
        <taxon>Chlorophyta</taxon>
        <taxon>core chlorophytes</taxon>
        <taxon>Chlorophyceae</taxon>
        <taxon>CS clade</taxon>
        <taxon>Chlamydomonadales</taxon>
        <taxon>Chlamydomonadaceae</taxon>
        <taxon>Chlamydomonas</taxon>
    </lineage>
</organism>
<name>A0A2K3E0B8_CHLRE</name>
<dbReference type="InParanoid" id="A0A2K3E0B8"/>
<dbReference type="GeneID" id="5727228"/>
<dbReference type="Gramene" id="PNW86209">
    <property type="protein sequence ID" value="PNW86209"/>
    <property type="gene ID" value="CHLRE_02g077250v5"/>
</dbReference>
<gene>
    <name evidence="2" type="ORF">CHLRE_02g077250v5</name>
</gene>
<proteinExistence type="predicted"/>
<dbReference type="Proteomes" id="UP000006906">
    <property type="component" value="Chromosome 2"/>
</dbReference>
<reference evidence="2 3" key="1">
    <citation type="journal article" date="2007" name="Science">
        <title>The Chlamydomonas genome reveals the evolution of key animal and plant functions.</title>
        <authorList>
            <person name="Merchant S.S."/>
            <person name="Prochnik S.E."/>
            <person name="Vallon O."/>
            <person name="Harris E.H."/>
            <person name="Karpowicz S.J."/>
            <person name="Witman G.B."/>
            <person name="Terry A."/>
            <person name="Salamov A."/>
            <person name="Fritz-Laylin L.K."/>
            <person name="Marechal-Drouard L."/>
            <person name="Marshall W.F."/>
            <person name="Qu L.H."/>
            <person name="Nelson D.R."/>
            <person name="Sanderfoot A.A."/>
            <person name="Spalding M.H."/>
            <person name="Kapitonov V.V."/>
            <person name="Ren Q."/>
            <person name="Ferris P."/>
            <person name="Lindquist E."/>
            <person name="Shapiro H."/>
            <person name="Lucas S.M."/>
            <person name="Grimwood J."/>
            <person name="Schmutz J."/>
            <person name="Cardol P."/>
            <person name="Cerutti H."/>
            <person name="Chanfreau G."/>
            <person name="Chen C.L."/>
            <person name="Cognat V."/>
            <person name="Croft M.T."/>
            <person name="Dent R."/>
            <person name="Dutcher S."/>
            <person name="Fernandez E."/>
            <person name="Fukuzawa H."/>
            <person name="Gonzalez-Ballester D."/>
            <person name="Gonzalez-Halphen D."/>
            <person name="Hallmann A."/>
            <person name="Hanikenne M."/>
            <person name="Hippler M."/>
            <person name="Inwood W."/>
            <person name="Jabbari K."/>
            <person name="Kalanon M."/>
            <person name="Kuras R."/>
            <person name="Lefebvre P.A."/>
            <person name="Lemaire S.D."/>
            <person name="Lobanov A.V."/>
            <person name="Lohr M."/>
            <person name="Manuell A."/>
            <person name="Meier I."/>
            <person name="Mets L."/>
            <person name="Mittag M."/>
            <person name="Mittelmeier T."/>
            <person name="Moroney J.V."/>
            <person name="Moseley J."/>
            <person name="Napoli C."/>
            <person name="Nedelcu A.M."/>
            <person name="Niyogi K."/>
            <person name="Novoselov S.V."/>
            <person name="Paulsen I.T."/>
            <person name="Pazour G."/>
            <person name="Purton S."/>
            <person name="Ral J.P."/>
            <person name="Riano-Pachon D.M."/>
            <person name="Riekhof W."/>
            <person name="Rymarquis L."/>
            <person name="Schroda M."/>
            <person name="Stern D."/>
            <person name="Umen J."/>
            <person name="Willows R."/>
            <person name="Wilson N."/>
            <person name="Zimmer S.L."/>
            <person name="Allmer J."/>
            <person name="Balk J."/>
            <person name="Bisova K."/>
            <person name="Chen C.J."/>
            <person name="Elias M."/>
            <person name="Gendler K."/>
            <person name="Hauser C."/>
            <person name="Lamb M.R."/>
            <person name="Ledford H."/>
            <person name="Long J.C."/>
            <person name="Minagawa J."/>
            <person name="Page M.D."/>
            <person name="Pan J."/>
            <person name="Pootakham W."/>
            <person name="Roje S."/>
            <person name="Rose A."/>
            <person name="Stahlberg E."/>
            <person name="Terauchi A.M."/>
            <person name="Yang P."/>
            <person name="Ball S."/>
            <person name="Bowler C."/>
            <person name="Dieckmann C.L."/>
            <person name="Gladyshev V.N."/>
            <person name="Green P."/>
            <person name="Jorgensen R."/>
            <person name="Mayfield S."/>
            <person name="Mueller-Roeber B."/>
            <person name="Rajamani S."/>
            <person name="Sayre R.T."/>
            <person name="Brokstein P."/>
            <person name="Dubchak I."/>
            <person name="Goodstein D."/>
            <person name="Hornick L."/>
            <person name="Huang Y.W."/>
            <person name="Jhaveri J."/>
            <person name="Luo Y."/>
            <person name="Martinez D."/>
            <person name="Ngau W.C."/>
            <person name="Otillar B."/>
            <person name="Poliakov A."/>
            <person name="Porter A."/>
            <person name="Szajkowski L."/>
            <person name="Werner G."/>
            <person name="Zhou K."/>
            <person name="Grigoriev I.V."/>
            <person name="Rokhsar D.S."/>
            <person name="Grossman A.R."/>
        </authorList>
    </citation>
    <scope>NUCLEOTIDE SEQUENCE [LARGE SCALE GENOMIC DNA]</scope>
    <source>
        <strain evidence="3">CC-503</strain>
    </source>
</reference>
<accession>A0A2K3E0B8</accession>
<dbReference type="RefSeq" id="XP_042926804.1">
    <property type="nucleotide sequence ID" value="XM_043059170.1"/>
</dbReference>
<dbReference type="EMBL" id="CM008963">
    <property type="protein sequence ID" value="PNW86209.1"/>
    <property type="molecule type" value="Genomic_DNA"/>
</dbReference>
<feature type="compositionally biased region" description="Pro residues" evidence="1">
    <location>
        <begin position="271"/>
        <end position="284"/>
    </location>
</feature>
<evidence type="ECO:0000313" key="3">
    <source>
        <dbReference type="Proteomes" id="UP000006906"/>
    </source>
</evidence>
<sequence length="657" mass="66885">MPRSATSQPCPLCAGHLDILCSNARGREEQLATHLERAHLAPCFEGPGPARPWRCPICNDKRRSYGKSLGLAQHFLKVHAAASSAPGPPRPPIAGAATGTTTTSQPGAASDDARLPQATLQAAVKSGALLEPPRLPWLPRPTSTSRAPASVLLASWNLEHFSLMAAESSLAARKVANVCATLRQLCAAEGGGCAVVVALQEVFSAEAVNFMTAYLNEREKPAAAAAAGAAVVGTAAGGEGGGGEGRRTWHCVTSEPLGNNAERAAFLWSGPPSPSPGANPPPPSGAGRWLPRWLPCGRPAARPPPAPLFADPEHSFRLLREEGMKTVLRGRQEQVAEGRFIRSPFFGLFRVGWANLLVLNVHLAADPAAARSEVAALNRLAAAIEAPNCRLLRRRLLGGLLRGRRRRGLVAIAGDFNCSPPGRPVAPTVRPPACAVAGGGSQPEADTRAGAEAGGVAADAAAVEVSVHVSRGALPAPGPPAQAAPIAAARAGKAAAAGENGWDTLSSKGWVNVLAAADGATAAGPGAGAASSGNAGGGKSQAAAPLPATNWRAKQPRALDAICVRADDVAEGVGASQRQGSGCACAGSSCSSSGGSRGGKGRAVVTGRGVCAPPPYVDPQQPAVYPNHLLCWVRLDLTPLQQAPGKPRALLAPARLG</sequence>
<dbReference type="KEGG" id="cre:CHLRE_02g077250v5"/>
<evidence type="ECO:0000313" key="2">
    <source>
        <dbReference type="EMBL" id="PNW86209.1"/>
    </source>
</evidence>
<keyword evidence="3" id="KW-1185">Reference proteome</keyword>
<feature type="compositionally biased region" description="Low complexity" evidence="1">
    <location>
        <begin position="93"/>
        <end position="110"/>
    </location>
</feature>
<feature type="compositionally biased region" description="Low complexity" evidence="1">
    <location>
        <begin position="522"/>
        <end position="533"/>
    </location>
</feature>
<dbReference type="ExpressionAtlas" id="A0A2K3E0B8">
    <property type="expression patterns" value="baseline and differential"/>
</dbReference>
<dbReference type="OrthoDB" id="548096at2759"/>
<feature type="region of interest" description="Disordered" evidence="1">
    <location>
        <begin position="269"/>
        <end position="288"/>
    </location>
</feature>
<dbReference type="InterPro" id="IPR036691">
    <property type="entry name" value="Endo/exonu/phosph_ase_sf"/>
</dbReference>
<evidence type="ECO:0000256" key="1">
    <source>
        <dbReference type="SAM" id="MobiDB-lite"/>
    </source>
</evidence>
<protein>
    <recommendedName>
        <fullName evidence="4">Endonuclease/exonuclease/phosphatase domain-containing protein</fullName>
    </recommendedName>
</protein>
<feature type="region of interest" description="Disordered" evidence="1">
    <location>
        <begin position="81"/>
        <end position="113"/>
    </location>
</feature>
<dbReference type="SUPFAM" id="SSF56219">
    <property type="entry name" value="DNase I-like"/>
    <property type="match status" value="1"/>
</dbReference>
<dbReference type="AlphaFoldDB" id="A0A2K3E0B8"/>
<dbReference type="Gene3D" id="3.60.10.10">
    <property type="entry name" value="Endonuclease/exonuclease/phosphatase"/>
    <property type="match status" value="1"/>
</dbReference>
<evidence type="ECO:0008006" key="4">
    <source>
        <dbReference type="Google" id="ProtNLM"/>
    </source>
</evidence>